<dbReference type="Gene3D" id="2.40.10.120">
    <property type="match status" value="1"/>
</dbReference>
<name>A0A381PNS1_9ZZZZ</name>
<dbReference type="PANTHER" id="PTHR22939">
    <property type="entry name" value="SERINE PROTEASE FAMILY S1C HTRA-RELATED"/>
    <property type="match status" value="1"/>
</dbReference>
<keyword evidence="2" id="KW-0645">Protease</keyword>
<dbReference type="InterPro" id="IPR001478">
    <property type="entry name" value="PDZ"/>
</dbReference>
<dbReference type="Pfam" id="PF13365">
    <property type="entry name" value="Trypsin_2"/>
    <property type="match status" value="1"/>
</dbReference>
<evidence type="ECO:0000313" key="5">
    <source>
        <dbReference type="EMBL" id="SUZ68128.1"/>
    </source>
</evidence>
<organism evidence="5">
    <name type="scientific">marine metagenome</name>
    <dbReference type="NCBI Taxonomy" id="408172"/>
    <lineage>
        <taxon>unclassified sequences</taxon>
        <taxon>metagenomes</taxon>
        <taxon>ecological metagenomes</taxon>
    </lineage>
</organism>
<feature type="non-terminal residue" evidence="5">
    <location>
        <position position="448"/>
    </location>
</feature>
<dbReference type="PANTHER" id="PTHR22939:SF129">
    <property type="entry name" value="SERINE PROTEASE HTRA2, MITOCHONDRIAL"/>
    <property type="match status" value="1"/>
</dbReference>
<accession>A0A381PNS1</accession>
<sequence length="448" mass="48867">MKNFLFAILFSIIGGFTAIGGYNLWENKSNVIAIDYNDKIKLANYIFDTTDVIVPKGLNFIYTAKVTTPSVVHIRTTYEGRNSGTRNPFEDMFRDFFGERYDYREREMPKKRGSGSGVIMSKNGYIITNNHVVENASEVQVLLNDNRTFTATIEGTDPTTDLAILKIEANNLPTIKFGNSDNLQIGEWVLAVGSPFEFRSTVTAGIVSAKARNIGILRDKNNLQIEAFIQHQAPVNPGNSGGALVNLEGKLVGINSAIATPTGTFAGYSFAIPSTLVEKVYRDLVEFGVVQRALLGITIQDVTAEIAKENDIPVLFGVLISGVNNGSAAFEAGLEKGDVITEINEVEIKNVSNLQEQIAINRPGDKVEVTYIRDGKTKNTIATLKNTLGTTEVVASNNNFSFDGAKFSDLSKELKEKLELEGGAQVISIEKGKWKNAGITKGFIVTSI</sequence>
<dbReference type="PROSITE" id="PS50106">
    <property type="entry name" value="PDZ"/>
    <property type="match status" value="1"/>
</dbReference>
<evidence type="ECO:0000256" key="1">
    <source>
        <dbReference type="ARBA" id="ARBA00010541"/>
    </source>
</evidence>
<proteinExistence type="inferred from homology"/>
<feature type="non-terminal residue" evidence="5">
    <location>
        <position position="1"/>
    </location>
</feature>
<gene>
    <name evidence="5" type="ORF">METZ01_LOCUS20982</name>
</gene>
<dbReference type="SUPFAM" id="SSF50156">
    <property type="entry name" value="PDZ domain-like"/>
    <property type="match status" value="1"/>
</dbReference>
<evidence type="ECO:0000256" key="3">
    <source>
        <dbReference type="ARBA" id="ARBA00022801"/>
    </source>
</evidence>
<evidence type="ECO:0000256" key="2">
    <source>
        <dbReference type="ARBA" id="ARBA00022670"/>
    </source>
</evidence>
<dbReference type="Pfam" id="PF13180">
    <property type="entry name" value="PDZ_2"/>
    <property type="match status" value="1"/>
</dbReference>
<reference evidence="5" key="1">
    <citation type="submission" date="2018-05" db="EMBL/GenBank/DDBJ databases">
        <authorList>
            <person name="Lanie J.A."/>
            <person name="Ng W.-L."/>
            <person name="Kazmierczak K.M."/>
            <person name="Andrzejewski T.M."/>
            <person name="Davidsen T.M."/>
            <person name="Wayne K.J."/>
            <person name="Tettelin H."/>
            <person name="Glass J.I."/>
            <person name="Rusch D."/>
            <person name="Podicherti R."/>
            <person name="Tsui H.-C.T."/>
            <person name="Winkler M.E."/>
        </authorList>
    </citation>
    <scope>NUCLEOTIDE SEQUENCE</scope>
</reference>
<dbReference type="EMBL" id="UINC01001031">
    <property type="protein sequence ID" value="SUZ68128.1"/>
    <property type="molecule type" value="Genomic_DNA"/>
</dbReference>
<dbReference type="InterPro" id="IPR001940">
    <property type="entry name" value="Peptidase_S1C"/>
</dbReference>
<dbReference type="InterPro" id="IPR036034">
    <property type="entry name" value="PDZ_sf"/>
</dbReference>
<evidence type="ECO:0000259" key="4">
    <source>
        <dbReference type="PROSITE" id="PS50106"/>
    </source>
</evidence>
<dbReference type="GO" id="GO:0006508">
    <property type="term" value="P:proteolysis"/>
    <property type="evidence" value="ECO:0007669"/>
    <property type="project" value="UniProtKB-KW"/>
</dbReference>
<dbReference type="InterPro" id="IPR009003">
    <property type="entry name" value="Peptidase_S1_PA"/>
</dbReference>
<dbReference type="SMART" id="SM00228">
    <property type="entry name" value="PDZ"/>
    <property type="match status" value="1"/>
</dbReference>
<dbReference type="AlphaFoldDB" id="A0A381PNS1"/>
<dbReference type="SUPFAM" id="SSF50494">
    <property type="entry name" value="Trypsin-like serine proteases"/>
    <property type="match status" value="1"/>
</dbReference>
<feature type="domain" description="PDZ" evidence="4">
    <location>
        <begin position="284"/>
        <end position="375"/>
    </location>
</feature>
<protein>
    <recommendedName>
        <fullName evidence="4">PDZ domain-containing protein</fullName>
    </recommendedName>
</protein>
<dbReference type="PRINTS" id="PR00834">
    <property type="entry name" value="PROTEASES2C"/>
</dbReference>
<dbReference type="Gene3D" id="2.30.42.10">
    <property type="match status" value="1"/>
</dbReference>
<dbReference type="GO" id="GO:0004252">
    <property type="term" value="F:serine-type endopeptidase activity"/>
    <property type="evidence" value="ECO:0007669"/>
    <property type="project" value="InterPro"/>
</dbReference>
<keyword evidence="3" id="KW-0378">Hydrolase</keyword>
<comment type="similarity">
    <text evidence="1">Belongs to the peptidase S1C family.</text>
</comment>